<evidence type="ECO:0000256" key="2">
    <source>
        <dbReference type="ARBA" id="ARBA00022448"/>
    </source>
</evidence>
<feature type="transmembrane region" description="Helical" evidence="7">
    <location>
        <begin position="279"/>
        <end position="299"/>
    </location>
</feature>
<dbReference type="InterPro" id="IPR035906">
    <property type="entry name" value="MetI-like_sf"/>
</dbReference>
<feature type="transmembrane region" description="Helical" evidence="7">
    <location>
        <begin position="90"/>
        <end position="110"/>
    </location>
</feature>
<keyword evidence="10" id="KW-1185">Reference proteome</keyword>
<feature type="domain" description="ABC transmembrane type-1" evidence="8">
    <location>
        <begin position="84"/>
        <end position="298"/>
    </location>
</feature>
<sequence length="307" mass="34416">MQRTIIEQNMKEKKKKKLKINWVPYLLLAPAFIIILAFLFYPMLTVFYYSFQNYNIAAPFYDSFAGLSNYVRLFTEDNMFLPSLWNSVKWVGTQVSLQLVFGLAVALILNQKFAGRGVIRSLTFLPWAISGVLTSVIWMLIYNEHIGVLNDILMRLGIIDRPAAFLASTGTAFTAVVIAELWRGIPFFAVTLLAALQNIPEELYEAARVDGATRFQQLVSITLPQLKRTIVLTTLLRTVWTFNNVDLIYNLTGGGPANSTMTFSMYIVNTAVNGSNFGYGSAMTVVAVLILTILAAVYLKVSKFEEV</sequence>
<dbReference type="RefSeq" id="WP_343754478.1">
    <property type="nucleotide sequence ID" value="NZ_BAAACW010000058.1"/>
</dbReference>
<evidence type="ECO:0000313" key="9">
    <source>
        <dbReference type="EMBL" id="GAA0359035.1"/>
    </source>
</evidence>
<dbReference type="Pfam" id="PF00528">
    <property type="entry name" value="BPD_transp_1"/>
    <property type="match status" value="1"/>
</dbReference>
<dbReference type="SUPFAM" id="SSF161098">
    <property type="entry name" value="MetI-like"/>
    <property type="match status" value="1"/>
</dbReference>
<organism evidence="9 10">
    <name type="scientific">Alkalibacterium iburiense</name>
    <dbReference type="NCBI Taxonomy" id="290589"/>
    <lineage>
        <taxon>Bacteria</taxon>
        <taxon>Bacillati</taxon>
        <taxon>Bacillota</taxon>
        <taxon>Bacilli</taxon>
        <taxon>Lactobacillales</taxon>
        <taxon>Carnobacteriaceae</taxon>
        <taxon>Alkalibacterium</taxon>
    </lineage>
</organism>
<evidence type="ECO:0000313" key="10">
    <source>
        <dbReference type="Proteomes" id="UP001501166"/>
    </source>
</evidence>
<proteinExistence type="inferred from homology"/>
<evidence type="ECO:0000259" key="8">
    <source>
        <dbReference type="PROSITE" id="PS50928"/>
    </source>
</evidence>
<dbReference type="PROSITE" id="PS50928">
    <property type="entry name" value="ABC_TM1"/>
    <property type="match status" value="1"/>
</dbReference>
<feature type="transmembrane region" description="Helical" evidence="7">
    <location>
        <begin position="122"/>
        <end position="142"/>
    </location>
</feature>
<evidence type="ECO:0000256" key="5">
    <source>
        <dbReference type="ARBA" id="ARBA00022989"/>
    </source>
</evidence>
<dbReference type="EMBL" id="BAAACW010000058">
    <property type="protein sequence ID" value="GAA0359035.1"/>
    <property type="molecule type" value="Genomic_DNA"/>
</dbReference>
<comment type="caution">
    <text evidence="9">The sequence shown here is derived from an EMBL/GenBank/DDBJ whole genome shotgun (WGS) entry which is preliminary data.</text>
</comment>
<keyword evidence="5 7" id="KW-1133">Transmembrane helix</keyword>
<dbReference type="CDD" id="cd06261">
    <property type="entry name" value="TM_PBP2"/>
    <property type="match status" value="1"/>
</dbReference>
<evidence type="ECO:0000256" key="6">
    <source>
        <dbReference type="ARBA" id="ARBA00023136"/>
    </source>
</evidence>
<evidence type="ECO:0000256" key="3">
    <source>
        <dbReference type="ARBA" id="ARBA00022475"/>
    </source>
</evidence>
<dbReference type="Gene3D" id="1.10.3720.10">
    <property type="entry name" value="MetI-like"/>
    <property type="match status" value="1"/>
</dbReference>
<dbReference type="PANTHER" id="PTHR43005">
    <property type="entry name" value="BLR7065 PROTEIN"/>
    <property type="match status" value="1"/>
</dbReference>
<dbReference type="PANTHER" id="PTHR43005:SF2">
    <property type="entry name" value="INTEGRAL MEMBRANE SUGAR TRANSPORT PROTEIN"/>
    <property type="match status" value="1"/>
</dbReference>
<keyword evidence="2 7" id="KW-0813">Transport</keyword>
<evidence type="ECO:0000256" key="7">
    <source>
        <dbReference type="RuleBase" id="RU363032"/>
    </source>
</evidence>
<reference evidence="9 10" key="1">
    <citation type="journal article" date="2019" name="Int. J. Syst. Evol. Microbiol.">
        <title>The Global Catalogue of Microorganisms (GCM) 10K type strain sequencing project: providing services to taxonomists for standard genome sequencing and annotation.</title>
        <authorList>
            <consortium name="The Broad Institute Genomics Platform"/>
            <consortium name="The Broad Institute Genome Sequencing Center for Infectious Disease"/>
            <person name="Wu L."/>
            <person name="Ma J."/>
        </authorList>
    </citation>
    <scope>NUCLEOTIDE SEQUENCE [LARGE SCALE GENOMIC DNA]</scope>
    <source>
        <strain evidence="9 10">JCM 12662</strain>
    </source>
</reference>
<gene>
    <name evidence="9" type="ORF">GCM10008932_09630</name>
</gene>
<protein>
    <submittedName>
        <fullName evidence="9">Sugar ABC transporter permease</fullName>
    </submittedName>
</protein>
<feature type="transmembrane region" description="Helical" evidence="7">
    <location>
        <begin position="20"/>
        <end position="41"/>
    </location>
</feature>
<evidence type="ECO:0000256" key="4">
    <source>
        <dbReference type="ARBA" id="ARBA00022692"/>
    </source>
</evidence>
<dbReference type="Proteomes" id="UP001501166">
    <property type="component" value="Unassembled WGS sequence"/>
</dbReference>
<comment type="similarity">
    <text evidence="7">Belongs to the binding-protein-dependent transport system permease family.</text>
</comment>
<comment type="subcellular location">
    <subcellularLocation>
        <location evidence="1 7">Cell membrane</location>
        <topology evidence="1 7">Multi-pass membrane protein</topology>
    </subcellularLocation>
</comment>
<feature type="transmembrane region" description="Helical" evidence="7">
    <location>
        <begin position="162"/>
        <end position="182"/>
    </location>
</feature>
<keyword evidence="4 7" id="KW-0812">Transmembrane</keyword>
<accession>A0ABN0XAX5</accession>
<keyword evidence="6 7" id="KW-0472">Membrane</keyword>
<keyword evidence="3" id="KW-1003">Cell membrane</keyword>
<dbReference type="InterPro" id="IPR000515">
    <property type="entry name" value="MetI-like"/>
</dbReference>
<evidence type="ECO:0000256" key="1">
    <source>
        <dbReference type="ARBA" id="ARBA00004651"/>
    </source>
</evidence>
<name>A0ABN0XAX5_9LACT</name>